<dbReference type="Gene3D" id="1.50.10.10">
    <property type="match status" value="1"/>
</dbReference>
<feature type="binding site" evidence="1">
    <location>
        <position position="297"/>
    </location>
    <ligand>
        <name>Zn(2+)</name>
        <dbReference type="ChEBI" id="CHEBI:29105"/>
    </ligand>
</feature>
<dbReference type="PRINTS" id="PR01950">
    <property type="entry name" value="LANCSUPER"/>
</dbReference>
<evidence type="ECO:0000313" key="3">
    <source>
        <dbReference type="Proteomes" id="UP001174691"/>
    </source>
</evidence>
<comment type="caution">
    <text evidence="2">The sequence shown here is derived from an EMBL/GenBank/DDBJ whole genome shotgun (WGS) entry which is preliminary data.</text>
</comment>
<dbReference type="PANTHER" id="PTHR12736:SF7">
    <property type="entry name" value="LANC-LIKE PROTEIN 3"/>
    <property type="match status" value="1"/>
</dbReference>
<dbReference type="Pfam" id="PF05147">
    <property type="entry name" value="LANC_like"/>
    <property type="match status" value="1"/>
</dbReference>
<evidence type="ECO:0000313" key="2">
    <source>
        <dbReference type="EMBL" id="KAJ9152205.1"/>
    </source>
</evidence>
<dbReference type="GO" id="GO:0031179">
    <property type="term" value="P:peptide modification"/>
    <property type="evidence" value="ECO:0007669"/>
    <property type="project" value="InterPro"/>
</dbReference>
<dbReference type="GO" id="GO:0046872">
    <property type="term" value="F:metal ion binding"/>
    <property type="evidence" value="ECO:0007669"/>
    <property type="project" value="UniProtKB-KW"/>
</dbReference>
<reference evidence="2" key="1">
    <citation type="submission" date="2022-07" db="EMBL/GenBank/DDBJ databases">
        <title>Fungi with potential for degradation of polypropylene.</title>
        <authorList>
            <person name="Gostincar C."/>
        </authorList>
    </citation>
    <scope>NUCLEOTIDE SEQUENCE</scope>
    <source>
        <strain evidence="2">EXF-13287</strain>
    </source>
</reference>
<feature type="binding site" evidence="1">
    <location>
        <position position="248"/>
    </location>
    <ligand>
        <name>Zn(2+)</name>
        <dbReference type="ChEBI" id="CHEBI:29105"/>
    </ligand>
</feature>
<evidence type="ECO:0000256" key="1">
    <source>
        <dbReference type="PIRSR" id="PIRSR607822-1"/>
    </source>
</evidence>
<organism evidence="2 3">
    <name type="scientific">Coniochaeta hoffmannii</name>
    <dbReference type="NCBI Taxonomy" id="91930"/>
    <lineage>
        <taxon>Eukaryota</taxon>
        <taxon>Fungi</taxon>
        <taxon>Dikarya</taxon>
        <taxon>Ascomycota</taxon>
        <taxon>Pezizomycotina</taxon>
        <taxon>Sordariomycetes</taxon>
        <taxon>Sordariomycetidae</taxon>
        <taxon>Coniochaetales</taxon>
        <taxon>Coniochaetaceae</taxon>
        <taxon>Coniochaeta</taxon>
    </lineage>
</organism>
<accession>A0AA38RWX9</accession>
<dbReference type="PANTHER" id="PTHR12736">
    <property type="entry name" value="LANC-LIKE PROTEIN"/>
    <property type="match status" value="1"/>
</dbReference>
<dbReference type="CDD" id="cd04794">
    <property type="entry name" value="euk_LANCL"/>
    <property type="match status" value="1"/>
</dbReference>
<keyword evidence="1" id="KW-0862">Zinc</keyword>
<dbReference type="AlphaFoldDB" id="A0AA38RWX9"/>
<dbReference type="GO" id="GO:0005886">
    <property type="term" value="C:plasma membrane"/>
    <property type="evidence" value="ECO:0007669"/>
    <property type="project" value="TreeGrafter"/>
</dbReference>
<dbReference type="GO" id="GO:0005975">
    <property type="term" value="P:carbohydrate metabolic process"/>
    <property type="evidence" value="ECO:0007669"/>
    <property type="project" value="InterPro"/>
</dbReference>
<dbReference type="EMBL" id="JANBVN010000059">
    <property type="protein sequence ID" value="KAJ9152205.1"/>
    <property type="molecule type" value="Genomic_DNA"/>
</dbReference>
<dbReference type="InterPro" id="IPR012341">
    <property type="entry name" value="6hp_glycosidase-like_sf"/>
</dbReference>
<feature type="binding site" evidence="1">
    <location>
        <position position="296"/>
    </location>
    <ligand>
        <name>Zn(2+)</name>
        <dbReference type="ChEBI" id="CHEBI:29105"/>
    </ligand>
</feature>
<dbReference type="SUPFAM" id="SSF158745">
    <property type="entry name" value="LanC-like"/>
    <property type="match status" value="1"/>
</dbReference>
<keyword evidence="3" id="KW-1185">Reference proteome</keyword>
<sequence length="374" mass="40959">MTGSRCIPNNFPEPLTPGDTGAHLKQALEDIVQNYPPLGQYDRHSLQGLWSGPTGIAYLLLHVSAAHPKLIISGHHALTWAKSYLDGSRGSLKLSSRGCGIGEESLCYHAVAAAIRQDHAHVRELVSCITSVVQGDYPDELLFGRAGTLYLLRMVRRWVPDSSPLVDDAVARVTQKMIQDGPHWKWHGKRYVGAVHGDIGILAQLVLTAPSVAPELEGLLDALLDAQLPDGNWPSSEGHTTASLVQFCHGAPGFVHSLLSLREYFPSLQRKIDAAVQRGRECIWTSGLLRKEPSLCHGIFGNALALPPGQQREHFLAVATPERMSQLRKQDETLFEPADYGKPYSLTTGYAPCATWSWLVCGEEVPKVIAFNDV</sequence>
<proteinExistence type="predicted"/>
<name>A0AA38RWX9_9PEZI</name>
<dbReference type="InterPro" id="IPR007822">
    <property type="entry name" value="LANC-like"/>
</dbReference>
<protein>
    <submittedName>
        <fullName evidence="2">LanC-like protein 2</fullName>
    </submittedName>
</protein>
<keyword evidence="1" id="KW-0479">Metal-binding</keyword>
<dbReference type="SMART" id="SM01260">
    <property type="entry name" value="LANC_like"/>
    <property type="match status" value="1"/>
</dbReference>
<gene>
    <name evidence="2" type="ORF">NKR19_g4650</name>
</gene>
<dbReference type="Proteomes" id="UP001174691">
    <property type="component" value="Unassembled WGS sequence"/>
</dbReference>